<evidence type="ECO:0000313" key="1">
    <source>
        <dbReference type="EMBL" id="GAA0165904.1"/>
    </source>
</evidence>
<sequence>MPRTAAAAAPAAAVTTADGLATHLTAAAAASNAAVAAAAAAVRPPSSGLLQPSQIEAALVNELVNSILFTCLLQVPHNSGNSSQLRRSNLFQQAPTSLVVQQVAPVGARSPSTPICNSSHIHGSFLPSAPSSPLLLK</sequence>
<protein>
    <recommendedName>
        <fullName evidence="3">Secreted protein</fullName>
    </recommendedName>
</protein>
<reference evidence="1 2" key="1">
    <citation type="submission" date="2024-01" db="EMBL/GenBank/DDBJ databases">
        <title>The complete chloroplast genome sequence of Lithospermum erythrorhizon: insights into the phylogenetic relationship among Boraginaceae species and the maternal lineages of purple gromwells.</title>
        <authorList>
            <person name="Okada T."/>
            <person name="Watanabe K."/>
        </authorList>
    </citation>
    <scope>NUCLEOTIDE SEQUENCE [LARGE SCALE GENOMIC DNA]</scope>
</reference>
<organism evidence="1 2">
    <name type="scientific">Lithospermum erythrorhizon</name>
    <name type="common">Purple gromwell</name>
    <name type="synonym">Lithospermum officinale var. erythrorhizon</name>
    <dbReference type="NCBI Taxonomy" id="34254"/>
    <lineage>
        <taxon>Eukaryota</taxon>
        <taxon>Viridiplantae</taxon>
        <taxon>Streptophyta</taxon>
        <taxon>Embryophyta</taxon>
        <taxon>Tracheophyta</taxon>
        <taxon>Spermatophyta</taxon>
        <taxon>Magnoliopsida</taxon>
        <taxon>eudicotyledons</taxon>
        <taxon>Gunneridae</taxon>
        <taxon>Pentapetalae</taxon>
        <taxon>asterids</taxon>
        <taxon>lamiids</taxon>
        <taxon>Boraginales</taxon>
        <taxon>Boraginaceae</taxon>
        <taxon>Boraginoideae</taxon>
        <taxon>Lithospermeae</taxon>
        <taxon>Lithospermum</taxon>
    </lineage>
</organism>
<accession>A0AAV3QPB6</accession>
<proteinExistence type="predicted"/>
<gene>
    <name evidence="1" type="ORF">LIER_43737</name>
</gene>
<dbReference type="AlphaFoldDB" id="A0AAV3QPB6"/>
<dbReference type="EMBL" id="BAABME010038166">
    <property type="protein sequence ID" value="GAA0165904.1"/>
    <property type="molecule type" value="Genomic_DNA"/>
</dbReference>
<evidence type="ECO:0000313" key="2">
    <source>
        <dbReference type="Proteomes" id="UP001454036"/>
    </source>
</evidence>
<name>A0AAV3QPB6_LITER</name>
<comment type="caution">
    <text evidence="1">The sequence shown here is derived from an EMBL/GenBank/DDBJ whole genome shotgun (WGS) entry which is preliminary data.</text>
</comment>
<dbReference type="Proteomes" id="UP001454036">
    <property type="component" value="Unassembled WGS sequence"/>
</dbReference>
<evidence type="ECO:0008006" key="3">
    <source>
        <dbReference type="Google" id="ProtNLM"/>
    </source>
</evidence>
<keyword evidence="2" id="KW-1185">Reference proteome</keyword>